<keyword evidence="1" id="KW-0472">Membrane</keyword>
<feature type="transmembrane region" description="Helical" evidence="1">
    <location>
        <begin position="336"/>
        <end position="355"/>
    </location>
</feature>
<sequence>MTTVIIHACKSLAYLHRHTKSNISKDKHQKFVSGITKFIKDFIRKYPDNWKLMEVQYPLMAYLIYSRSFSLIKYVLFENAEKLHKPQSKYVSYPYYNDLKLYEDFKFNNEDLKLNDEDLKSVNDLELTLEFREDQDTVILAYLLEYYTENSMTHIGWMINVTKILPKLLANYMELLYYKPCFGGINYKFPNKRFKELSVSEDNLKVYMPLTQLKTTKSLTFSEYKLIGDEELHNIYMVPLPNFTTYNTKNYKKNLSDKYLSPFLQINKKNKGVFFNVPVMEAVITSRWKKTKNYWMIPLLFYSTFLVLFEFSNFINDDNSEIIKIKNNFIIILNKIHTGIFYYTGMLVLFAHPSFLNLIPSASNFTLNNGTTNLTLTGESPDNPFDTIWDAILSAYYWNTINLSPYHYWPLKLLAFITNVILVLVLLNMIVALMNDTFNKAKEDGKLGLLVYGTELINDYERLDYPFFTKLYSWYNDEDVGKEEITFDNEVDISPWYAFITGNESLNSASSSSTPDHLTLWF</sequence>
<accession>A0A2N0P795</accession>
<name>A0A2N0P795_9GLOM</name>
<evidence type="ECO:0000313" key="2">
    <source>
        <dbReference type="EMBL" id="PKC02720.1"/>
    </source>
</evidence>
<dbReference type="AlphaFoldDB" id="A0A2N0P795"/>
<evidence type="ECO:0008006" key="4">
    <source>
        <dbReference type="Google" id="ProtNLM"/>
    </source>
</evidence>
<dbReference type="EMBL" id="LLXJ01001327">
    <property type="protein sequence ID" value="PKC02720.1"/>
    <property type="molecule type" value="Genomic_DNA"/>
</dbReference>
<keyword evidence="1" id="KW-1133">Transmembrane helix</keyword>
<keyword evidence="1" id="KW-0812">Transmembrane</keyword>
<comment type="caution">
    <text evidence="2">The sequence shown here is derived from an EMBL/GenBank/DDBJ whole genome shotgun (WGS) entry which is preliminary data.</text>
</comment>
<dbReference type="VEuPathDB" id="FungiDB:RhiirA1_463147"/>
<reference evidence="2 3" key="1">
    <citation type="submission" date="2016-04" db="EMBL/GenBank/DDBJ databases">
        <title>Genome analyses suggest a sexual origin of heterokaryosis in a supposedly ancient asexual fungus.</title>
        <authorList>
            <person name="Ropars J."/>
            <person name="Sedzielewska K."/>
            <person name="Noel J."/>
            <person name="Charron P."/>
            <person name="Farinelli L."/>
            <person name="Marton T."/>
            <person name="Kruger M."/>
            <person name="Pelin A."/>
            <person name="Brachmann A."/>
            <person name="Corradi N."/>
        </authorList>
    </citation>
    <scope>NUCLEOTIDE SEQUENCE [LARGE SCALE GENOMIC DNA]</scope>
    <source>
        <strain evidence="2 3">A5</strain>
    </source>
</reference>
<proteinExistence type="predicted"/>
<evidence type="ECO:0000313" key="3">
    <source>
        <dbReference type="Proteomes" id="UP000232722"/>
    </source>
</evidence>
<evidence type="ECO:0000256" key="1">
    <source>
        <dbReference type="SAM" id="Phobius"/>
    </source>
</evidence>
<organism evidence="2 3">
    <name type="scientific">Rhizophagus irregularis</name>
    <dbReference type="NCBI Taxonomy" id="588596"/>
    <lineage>
        <taxon>Eukaryota</taxon>
        <taxon>Fungi</taxon>
        <taxon>Fungi incertae sedis</taxon>
        <taxon>Mucoromycota</taxon>
        <taxon>Glomeromycotina</taxon>
        <taxon>Glomeromycetes</taxon>
        <taxon>Glomerales</taxon>
        <taxon>Glomeraceae</taxon>
        <taxon>Rhizophagus</taxon>
    </lineage>
</organism>
<feature type="transmembrane region" description="Helical" evidence="1">
    <location>
        <begin position="413"/>
        <end position="433"/>
    </location>
</feature>
<feature type="transmembrane region" description="Helical" evidence="1">
    <location>
        <begin position="294"/>
        <end position="315"/>
    </location>
</feature>
<reference evidence="2 3" key="2">
    <citation type="submission" date="2017-09" db="EMBL/GenBank/DDBJ databases">
        <title>Extensive intraspecific genome diversity in a model arbuscular mycorrhizal fungus.</title>
        <authorList>
            <person name="Chen E.C."/>
            <person name="Morin E."/>
            <person name="Beaudet D."/>
            <person name="Noel J."/>
            <person name="Ndikumana S."/>
            <person name="Charron P."/>
            <person name="St-Onge C."/>
            <person name="Giorgi J."/>
            <person name="Grigoriev I.V."/>
            <person name="Roux C."/>
            <person name="Martin F.M."/>
            <person name="Corradi N."/>
        </authorList>
    </citation>
    <scope>NUCLEOTIDE SEQUENCE [LARGE SCALE GENOMIC DNA]</scope>
    <source>
        <strain evidence="2 3">A5</strain>
    </source>
</reference>
<dbReference type="Proteomes" id="UP000232722">
    <property type="component" value="Unassembled WGS sequence"/>
</dbReference>
<protein>
    <recommendedName>
        <fullName evidence="4">Ion transport domain-containing protein</fullName>
    </recommendedName>
</protein>
<gene>
    <name evidence="2" type="ORF">RhiirA5_424833</name>
</gene>